<feature type="transmembrane region" description="Helical" evidence="6">
    <location>
        <begin position="39"/>
        <end position="59"/>
    </location>
</feature>
<feature type="domain" description="G-protein coupled receptors family 1 profile" evidence="7">
    <location>
        <begin position="1"/>
        <end position="190"/>
    </location>
</feature>
<dbReference type="Proteomes" id="UP001519460">
    <property type="component" value="Unassembled WGS sequence"/>
</dbReference>
<dbReference type="PROSITE" id="PS50262">
    <property type="entry name" value="G_PROTEIN_RECEP_F1_2"/>
    <property type="match status" value="1"/>
</dbReference>
<reference evidence="8 9" key="1">
    <citation type="journal article" date="2023" name="Sci. Data">
        <title>Genome assembly of the Korean intertidal mud-creeper Batillaria attramentaria.</title>
        <authorList>
            <person name="Patra A.K."/>
            <person name="Ho P.T."/>
            <person name="Jun S."/>
            <person name="Lee S.J."/>
            <person name="Kim Y."/>
            <person name="Won Y.J."/>
        </authorList>
    </citation>
    <scope>NUCLEOTIDE SEQUENCE [LARGE SCALE GENOMIC DNA]</scope>
    <source>
        <strain evidence="8">Wonlab-2016</strain>
    </source>
</reference>
<keyword evidence="9" id="KW-1185">Reference proteome</keyword>
<dbReference type="InterPro" id="IPR017452">
    <property type="entry name" value="GPCR_Rhodpsn_7TM"/>
</dbReference>
<dbReference type="AlphaFoldDB" id="A0ABD0LFQ9"/>
<evidence type="ECO:0000313" key="9">
    <source>
        <dbReference type="Proteomes" id="UP001519460"/>
    </source>
</evidence>
<feature type="transmembrane region" description="Helical" evidence="6">
    <location>
        <begin position="169"/>
        <end position="192"/>
    </location>
</feature>
<accession>A0ABD0LFQ9</accession>
<sequence length="220" mass="24883">MVVELVSVTLTFMLILALDRVFSLVAALRYETAVTEKRLWIVSSLIWLINLLFPVLGLWNVDMTMEYCIYQVMMPRSTFFLYGTFSLIEIGVTVGLNMFLMIKTFGHIKQIGQTVVGQGKEERIAAMNKKAMVTSLIVTLPFLLLNTPLFILFLVFAVHHSLTETLTGLIAISVCLGLIVTNSLINPFIYVWRSVEVRNEVRRVMFCGKCANPNRTSFSS</sequence>
<proteinExistence type="predicted"/>
<dbReference type="SUPFAM" id="SSF81321">
    <property type="entry name" value="Family A G protein-coupled receptor-like"/>
    <property type="match status" value="1"/>
</dbReference>
<keyword evidence="5 6" id="KW-0472">Membrane</keyword>
<evidence type="ECO:0000313" key="8">
    <source>
        <dbReference type="EMBL" id="KAK7497958.1"/>
    </source>
</evidence>
<dbReference type="GO" id="GO:0005886">
    <property type="term" value="C:plasma membrane"/>
    <property type="evidence" value="ECO:0007669"/>
    <property type="project" value="UniProtKB-SubCell"/>
</dbReference>
<comment type="subcellular location">
    <subcellularLocation>
        <location evidence="1">Cell membrane</location>
        <topology evidence="1">Multi-pass membrane protein</topology>
    </subcellularLocation>
</comment>
<protein>
    <recommendedName>
        <fullName evidence="7">G-protein coupled receptors family 1 profile domain-containing protein</fullName>
    </recommendedName>
</protein>
<dbReference type="PRINTS" id="PR00237">
    <property type="entry name" value="GPCRRHODOPSN"/>
</dbReference>
<evidence type="ECO:0000256" key="3">
    <source>
        <dbReference type="ARBA" id="ARBA00022692"/>
    </source>
</evidence>
<keyword evidence="3 6" id="KW-0812">Transmembrane</keyword>
<keyword evidence="2" id="KW-1003">Cell membrane</keyword>
<dbReference type="EMBL" id="JACVVK020000054">
    <property type="protein sequence ID" value="KAK7497958.1"/>
    <property type="molecule type" value="Genomic_DNA"/>
</dbReference>
<evidence type="ECO:0000259" key="7">
    <source>
        <dbReference type="PROSITE" id="PS50262"/>
    </source>
</evidence>
<evidence type="ECO:0000256" key="1">
    <source>
        <dbReference type="ARBA" id="ARBA00004651"/>
    </source>
</evidence>
<comment type="caution">
    <text evidence="8">The sequence shown here is derived from an EMBL/GenBank/DDBJ whole genome shotgun (WGS) entry which is preliminary data.</text>
</comment>
<feature type="transmembrane region" description="Helical" evidence="6">
    <location>
        <begin position="6"/>
        <end position="27"/>
    </location>
</feature>
<dbReference type="Gene3D" id="1.20.1070.10">
    <property type="entry name" value="Rhodopsin 7-helix transmembrane proteins"/>
    <property type="match status" value="1"/>
</dbReference>
<name>A0ABD0LFQ9_9CAEN</name>
<feature type="transmembrane region" description="Helical" evidence="6">
    <location>
        <begin position="133"/>
        <end position="157"/>
    </location>
</feature>
<evidence type="ECO:0000256" key="6">
    <source>
        <dbReference type="SAM" id="Phobius"/>
    </source>
</evidence>
<dbReference type="Pfam" id="PF00001">
    <property type="entry name" value="7tm_1"/>
    <property type="match status" value="1"/>
</dbReference>
<gene>
    <name evidence="8" type="ORF">BaRGS_00010829</name>
</gene>
<feature type="transmembrane region" description="Helical" evidence="6">
    <location>
        <begin position="79"/>
        <end position="100"/>
    </location>
</feature>
<evidence type="ECO:0000256" key="5">
    <source>
        <dbReference type="ARBA" id="ARBA00023136"/>
    </source>
</evidence>
<dbReference type="CDD" id="cd00637">
    <property type="entry name" value="7tm_classA_rhodopsin-like"/>
    <property type="match status" value="1"/>
</dbReference>
<dbReference type="InterPro" id="IPR000276">
    <property type="entry name" value="GPCR_Rhodpsn"/>
</dbReference>
<evidence type="ECO:0000256" key="4">
    <source>
        <dbReference type="ARBA" id="ARBA00022989"/>
    </source>
</evidence>
<organism evidence="8 9">
    <name type="scientific">Batillaria attramentaria</name>
    <dbReference type="NCBI Taxonomy" id="370345"/>
    <lineage>
        <taxon>Eukaryota</taxon>
        <taxon>Metazoa</taxon>
        <taxon>Spiralia</taxon>
        <taxon>Lophotrochozoa</taxon>
        <taxon>Mollusca</taxon>
        <taxon>Gastropoda</taxon>
        <taxon>Caenogastropoda</taxon>
        <taxon>Sorbeoconcha</taxon>
        <taxon>Cerithioidea</taxon>
        <taxon>Batillariidae</taxon>
        <taxon>Batillaria</taxon>
    </lineage>
</organism>
<evidence type="ECO:0000256" key="2">
    <source>
        <dbReference type="ARBA" id="ARBA00022475"/>
    </source>
</evidence>
<keyword evidence="4 6" id="KW-1133">Transmembrane helix</keyword>
<dbReference type="PANTHER" id="PTHR22750">
    <property type="entry name" value="G-PROTEIN COUPLED RECEPTOR"/>
    <property type="match status" value="1"/>
</dbReference>